<sequence length="77" mass="8431">VSCGNRSINLGVTGNGKAKEWVAAAINDAPQRGLNEDGSQAQWFIDGKSAFASIEKANSETFITGWWLCPELYMRRP</sequence>
<dbReference type="Proteomes" id="UP000188268">
    <property type="component" value="Unassembled WGS sequence"/>
</dbReference>
<dbReference type="Gramene" id="OMO96683">
    <property type="protein sequence ID" value="OMO96683"/>
    <property type="gene ID" value="CCACVL1_04835"/>
</dbReference>
<name>A0A1R3JPC8_COCAP</name>
<comment type="caution">
    <text evidence="1">The sequence shown here is derived from an EMBL/GenBank/DDBJ whole genome shotgun (WGS) entry which is preliminary data.</text>
</comment>
<feature type="non-terminal residue" evidence="1">
    <location>
        <position position="1"/>
    </location>
</feature>
<accession>A0A1R3JPC8</accession>
<dbReference type="STRING" id="210143.A0A1R3JPC8"/>
<proteinExistence type="predicted"/>
<dbReference type="AlphaFoldDB" id="A0A1R3JPC8"/>
<dbReference type="EMBL" id="AWWV01007379">
    <property type="protein sequence ID" value="OMO96683.1"/>
    <property type="molecule type" value="Genomic_DNA"/>
</dbReference>
<reference evidence="1 2" key="1">
    <citation type="submission" date="2013-09" db="EMBL/GenBank/DDBJ databases">
        <title>Corchorus capsularis genome sequencing.</title>
        <authorList>
            <person name="Alam M."/>
            <person name="Haque M.S."/>
            <person name="Islam M.S."/>
            <person name="Emdad E.M."/>
            <person name="Islam M.M."/>
            <person name="Ahmed B."/>
            <person name="Halim A."/>
            <person name="Hossen Q.M.M."/>
            <person name="Hossain M.Z."/>
            <person name="Ahmed R."/>
            <person name="Khan M.M."/>
            <person name="Islam R."/>
            <person name="Rashid M.M."/>
            <person name="Khan S.A."/>
            <person name="Rahman M.S."/>
            <person name="Alam M."/>
        </authorList>
    </citation>
    <scope>NUCLEOTIDE SEQUENCE [LARGE SCALE GENOMIC DNA]</scope>
    <source>
        <strain evidence="2">cv. CVL-1</strain>
        <tissue evidence="1">Whole seedling</tissue>
    </source>
</reference>
<gene>
    <name evidence="1" type="ORF">CCACVL1_04835</name>
</gene>
<protein>
    <submittedName>
        <fullName evidence="1">Phospholipase D family</fullName>
    </submittedName>
</protein>
<organism evidence="1 2">
    <name type="scientific">Corchorus capsularis</name>
    <name type="common">Jute</name>
    <dbReference type="NCBI Taxonomy" id="210143"/>
    <lineage>
        <taxon>Eukaryota</taxon>
        <taxon>Viridiplantae</taxon>
        <taxon>Streptophyta</taxon>
        <taxon>Embryophyta</taxon>
        <taxon>Tracheophyta</taxon>
        <taxon>Spermatophyta</taxon>
        <taxon>Magnoliopsida</taxon>
        <taxon>eudicotyledons</taxon>
        <taxon>Gunneridae</taxon>
        <taxon>Pentapetalae</taxon>
        <taxon>rosids</taxon>
        <taxon>malvids</taxon>
        <taxon>Malvales</taxon>
        <taxon>Malvaceae</taxon>
        <taxon>Grewioideae</taxon>
        <taxon>Apeibeae</taxon>
        <taxon>Corchorus</taxon>
    </lineage>
</organism>
<evidence type="ECO:0000313" key="2">
    <source>
        <dbReference type="Proteomes" id="UP000188268"/>
    </source>
</evidence>
<keyword evidence="2" id="KW-1185">Reference proteome</keyword>
<dbReference type="OrthoDB" id="1729821at2759"/>
<evidence type="ECO:0000313" key="1">
    <source>
        <dbReference type="EMBL" id="OMO96683.1"/>
    </source>
</evidence>